<dbReference type="Pfam" id="PF13439">
    <property type="entry name" value="Glyco_transf_4"/>
    <property type="match status" value="1"/>
</dbReference>
<keyword evidence="1 5" id="KW-0328">Glycosyltransferase</keyword>
<dbReference type="InterPro" id="IPR050194">
    <property type="entry name" value="Glycosyltransferase_grp1"/>
</dbReference>
<dbReference type="Pfam" id="PF00534">
    <property type="entry name" value="Glycos_transf_1"/>
    <property type="match status" value="1"/>
</dbReference>
<evidence type="ECO:0000313" key="6">
    <source>
        <dbReference type="Proteomes" id="UP000612712"/>
    </source>
</evidence>
<dbReference type="GO" id="GO:1903509">
    <property type="term" value="P:liposaccharide metabolic process"/>
    <property type="evidence" value="ECO:0007669"/>
    <property type="project" value="UniProtKB-ARBA"/>
</dbReference>
<comment type="caution">
    <text evidence="5">The sequence shown here is derived from an EMBL/GenBank/DDBJ whole genome shotgun (WGS) entry which is preliminary data.</text>
</comment>
<dbReference type="PANTHER" id="PTHR45947:SF3">
    <property type="entry name" value="SULFOQUINOVOSYL TRANSFERASE SQD2"/>
    <property type="match status" value="1"/>
</dbReference>
<name>A0A8I0CQ60_9CORY</name>
<proteinExistence type="predicted"/>
<dbReference type="InterPro" id="IPR028098">
    <property type="entry name" value="Glyco_trans_4-like_N"/>
</dbReference>
<feature type="domain" description="Glycosyltransferase subfamily 4-like N-terminal" evidence="4">
    <location>
        <begin position="14"/>
        <end position="182"/>
    </location>
</feature>
<dbReference type="PANTHER" id="PTHR45947">
    <property type="entry name" value="SULFOQUINOVOSYL TRANSFERASE SQD2"/>
    <property type="match status" value="1"/>
</dbReference>
<organism evidence="5 6">
    <name type="scientific">Corynebacterium bovis DSM 20582 = CIP 54.80</name>
    <dbReference type="NCBI Taxonomy" id="927655"/>
    <lineage>
        <taxon>Bacteria</taxon>
        <taxon>Bacillati</taxon>
        <taxon>Actinomycetota</taxon>
        <taxon>Actinomycetes</taxon>
        <taxon>Mycobacteriales</taxon>
        <taxon>Corynebacteriaceae</taxon>
        <taxon>Corynebacterium</taxon>
    </lineage>
</organism>
<evidence type="ECO:0000256" key="1">
    <source>
        <dbReference type="ARBA" id="ARBA00022676"/>
    </source>
</evidence>
<keyword evidence="2 5" id="KW-0808">Transferase</keyword>
<dbReference type="SUPFAM" id="SSF53756">
    <property type="entry name" value="UDP-Glycosyltransferase/glycogen phosphorylase"/>
    <property type="match status" value="1"/>
</dbReference>
<dbReference type="GO" id="GO:1901137">
    <property type="term" value="P:carbohydrate derivative biosynthetic process"/>
    <property type="evidence" value="ECO:0007669"/>
    <property type="project" value="UniProtKB-ARBA"/>
</dbReference>
<accession>A0A8I0CQ60</accession>
<dbReference type="InterPro" id="IPR001296">
    <property type="entry name" value="Glyco_trans_1"/>
</dbReference>
<dbReference type="GO" id="GO:0016758">
    <property type="term" value="F:hexosyltransferase activity"/>
    <property type="evidence" value="ECO:0007669"/>
    <property type="project" value="TreeGrafter"/>
</dbReference>
<dbReference type="AlphaFoldDB" id="A0A8I0CQ60"/>
<reference evidence="5" key="1">
    <citation type="submission" date="2020-08" db="EMBL/GenBank/DDBJ databases">
        <title>Sequencing the genomes of 1000 actinobacteria strains.</title>
        <authorList>
            <person name="Klenk H.-P."/>
        </authorList>
    </citation>
    <scope>NUCLEOTIDE SEQUENCE</scope>
    <source>
        <strain evidence="5">DSM 20582</strain>
    </source>
</reference>
<evidence type="ECO:0000313" key="5">
    <source>
        <dbReference type="EMBL" id="MBB3116641.1"/>
    </source>
</evidence>
<dbReference type="Gene3D" id="3.40.50.2000">
    <property type="entry name" value="Glycogen Phosphorylase B"/>
    <property type="match status" value="2"/>
</dbReference>
<dbReference type="RefSeq" id="WP_183273728.1">
    <property type="nucleotide sequence ID" value="NZ_CP047187.1"/>
</dbReference>
<dbReference type="EC" id="2.4.1.-" evidence="5"/>
<sequence length="404" mass="43084">MRVAIVAESFLPVVNGVVNSVLRVLEHLRDTGHEAMVVAPAALDGAEQVDEYAGFPVVRVPAVAVPMINSLPIGVPVPAVTRSIRDFAPDVVHLASPFVLGGAGAVSARMLGIPCVAVYQTDVPGFAGSYHLRALTTAAWQWVRTMHNSCTLTLAPSSVTIADLEAHGVENVHHWGRGVDTVRFDPAKRDDALRAAWIREGARRRGEAVEGERHVVGYVGRLASEKSVDRLAGLMSRRDIQVVVVGDGPERARLERLLPYTVFTGGLYGEDLPRAMASLDVFVHTGDVETFCQTIQEAQASGVPTVAPAAGGPVDLVVDGVNGRLLPPARFARELPAAVDTVLAEGAGARARARESVLPRTWTGLCTQLVEYYEQALAMEDFAAGARWGAWGARGTSWSRTPAA</sequence>
<protein>
    <submittedName>
        <fullName evidence="5">Phosphatidylinositol alpha 1,6-mannosyltransferase</fullName>
        <ecNumber evidence="5">2.4.1.-</ecNumber>
    </submittedName>
</protein>
<gene>
    <name evidence="5" type="ORF">FHU32_001887</name>
</gene>
<evidence type="ECO:0000259" key="4">
    <source>
        <dbReference type="Pfam" id="PF13439"/>
    </source>
</evidence>
<evidence type="ECO:0000259" key="3">
    <source>
        <dbReference type="Pfam" id="PF00534"/>
    </source>
</evidence>
<dbReference type="EMBL" id="JACHWT010000008">
    <property type="protein sequence ID" value="MBB3116641.1"/>
    <property type="molecule type" value="Genomic_DNA"/>
</dbReference>
<evidence type="ECO:0000256" key="2">
    <source>
        <dbReference type="ARBA" id="ARBA00022679"/>
    </source>
</evidence>
<feature type="domain" description="Glycosyl transferase family 1" evidence="3">
    <location>
        <begin position="206"/>
        <end position="352"/>
    </location>
</feature>
<dbReference type="Proteomes" id="UP000612712">
    <property type="component" value="Unassembled WGS sequence"/>
</dbReference>
<dbReference type="CDD" id="cd03814">
    <property type="entry name" value="GT4-like"/>
    <property type="match status" value="1"/>
</dbReference>